<evidence type="ECO:0000313" key="7">
    <source>
        <dbReference type="EMBL" id="HBU97874.1"/>
    </source>
</evidence>
<dbReference type="RefSeq" id="WP_276652689.1">
    <property type="nucleotide sequence ID" value="NZ_DOOG01000067.1"/>
</dbReference>
<dbReference type="GO" id="GO:0000105">
    <property type="term" value="P:L-histidine biosynthetic process"/>
    <property type="evidence" value="ECO:0007669"/>
    <property type="project" value="TreeGrafter"/>
</dbReference>
<dbReference type="GO" id="GO:0046872">
    <property type="term" value="F:metal ion binding"/>
    <property type="evidence" value="ECO:0007669"/>
    <property type="project" value="UniProtKB-KW"/>
</dbReference>
<dbReference type="GO" id="GO:0016791">
    <property type="term" value="F:phosphatase activity"/>
    <property type="evidence" value="ECO:0007669"/>
    <property type="project" value="UniProtKB-ARBA"/>
</dbReference>
<evidence type="ECO:0000256" key="4">
    <source>
        <dbReference type="ARBA" id="ARBA00022801"/>
    </source>
</evidence>
<proteinExistence type="inferred from homology"/>
<accession>A0A358HSV7</accession>
<gene>
    <name evidence="7" type="ORF">DEF21_08215</name>
</gene>
<dbReference type="EMBL" id="DOOG01000067">
    <property type="protein sequence ID" value="HBU97874.1"/>
    <property type="molecule type" value="Genomic_DNA"/>
</dbReference>
<evidence type="ECO:0000256" key="5">
    <source>
        <dbReference type="ARBA" id="ARBA00022842"/>
    </source>
</evidence>
<keyword evidence="3 6" id="KW-0479">Metal-binding</keyword>
<dbReference type="Gene3D" id="3.40.190.80">
    <property type="match status" value="1"/>
</dbReference>
<keyword evidence="5 6" id="KW-0460">Magnesium</keyword>
<dbReference type="InterPro" id="IPR000760">
    <property type="entry name" value="Inositol_monophosphatase-like"/>
</dbReference>
<dbReference type="SUPFAM" id="SSF56655">
    <property type="entry name" value="Carbohydrate phosphatase"/>
    <property type="match status" value="1"/>
</dbReference>
<name>A0A358HSV7_9PROT</name>
<dbReference type="Pfam" id="PF00459">
    <property type="entry name" value="Inositol_P"/>
    <property type="match status" value="1"/>
</dbReference>
<comment type="similarity">
    <text evidence="2">Belongs to the inositol monophosphatase superfamily.</text>
</comment>
<reference evidence="7 8" key="1">
    <citation type="journal article" date="2018" name="Nat. Biotechnol.">
        <title>A standardized bacterial taxonomy based on genome phylogeny substantially revises the tree of life.</title>
        <authorList>
            <person name="Parks D.H."/>
            <person name="Chuvochina M."/>
            <person name="Waite D.W."/>
            <person name="Rinke C."/>
            <person name="Skarshewski A."/>
            <person name="Chaumeil P.A."/>
            <person name="Hugenholtz P."/>
        </authorList>
    </citation>
    <scope>NUCLEOTIDE SEQUENCE [LARGE SCALE GENOMIC DNA]</scope>
    <source>
        <strain evidence="7">UBA8707</strain>
    </source>
</reference>
<feature type="binding site" evidence="6">
    <location>
        <position position="25"/>
    </location>
    <ligand>
        <name>Mg(2+)</name>
        <dbReference type="ChEBI" id="CHEBI:18420"/>
        <label>1</label>
        <note>catalytic</note>
    </ligand>
</feature>
<comment type="caution">
    <text evidence="7">The sequence shown here is derived from an EMBL/GenBank/DDBJ whole genome shotgun (WGS) entry which is preliminary data.</text>
</comment>
<organism evidence="7 8">
    <name type="scientific">Thalassospira lucentensis</name>
    <dbReference type="NCBI Taxonomy" id="168935"/>
    <lineage>
        <taxon>Bacteria</taxon>
        <taxon>Pseudomonadati</taxon>
        <taxon>Pseudomonadota</taxon>
        <taxon>Alphaproteobacteria</taxon>
        <taxon>Rhodospirillales</taxon>
        <taxon>Thalassospiraceae</taxon>
        <taxon>Thalassospira</taxon>
    </lineage>
</organism>
<sequence>DAYAYGLTALGLADTVVEIGLQAYDFCALVPVVEGAGGVMSDWSGKPLTMESAGDVIASGDARCHHDVLVTIKAALA</sequence>
<dbReference type="InterPro" id="IPR051090">
    <property type="entry name" value="Inositol_monoP_superfamily"/>
</dbReference>
<feature type="non-terminal residue" evidence="7">
    <location>
        <position position="1"/>
    </location>
</feature>
<dbReference type="PANTHER" id="PTHR43200:SF6">
    <property type="entry name" value="3'(2'),5'-BISPHOSPHATE NUCLEOTIDASE"/>
    <property type="match status" value="1"/>
</dbReference>
<keyword evidence="4" id="KW-0378">Hydrolase</keyword>
<evidence type="ECO:0000313" key="8">
    <source>
        <dbReference type="Proteomes" id="UP000264753"/>
    </source>
</evidence>
<comment type="cofactor">
    <cofactor evidence="1 6">
        <name>Mg(2+)</name>
        <dbReference type="ChEBI" id="CHEBI:18420"/>
    </cofactor>
</comment>
<dbReference type="Proteomes" id="UP000264753">
    <property type="component" value="Unassembled WGS sequence"/>
</dbReference>
<dbReference type="AlphaFoldDB" id="A0A358HSV7"/>
<evidence type="ECO:0000256" key="6">
    <source>
        <dbReference type="PIRSR" id="PIRSR600760-2"/>
    </source>
</evidence>
<dbReference type="PANTHER" id="PTHR43200">
    <property type="entry name" value="PHOSPHATASE"/>
    <property type="match status" value="1"/>
</dbReference>
<evidence type="ECO:0000256" key="2">
    <source>
        <dbReference type="ARBA" id="ARBA00009759"/>
    </source>
</evidence>
<evidence type="ECO:0000256" key="1">
    <source>
        <dbReference type="ARBA" id="ARBA00001946"/>
    </source>
</evidence>
<evidence type="ECO:0000256" key="3">
    <source>
        <dbReference type="ARBA" id="ARBA00022723"/>
    </source>
</evidence>
<protein>
    <submittedName>
        <fullName evidence="7">Histidinol phosphate phosphatase</fullName>
    </submittedName>
</protein>